<keyword evidence="4" id="KW-1185">Reference proteome</keyword>
<dbReference type="AlphaFoldDB" id="A0A059E032"/>
<reference evidence="3 4" key="1">
    <citation type="journal article" date="2014" name="Antonie Van Leeuwenhoek">
        <title>Hyphomonas beringensis sp. nov. and Hyphomonas chukchiensis sp. nov., isolated from surface seawater of the Bering Sea and Chukchi Sea.</title>
        <authorList>
            <person name="Li C."/>
            <person name="Lai Q."/>
            <person name="Li G."/>
            <person name="Dong C."/>
            <person name="Wang J."/>
            <person name="Liao Y."/>
            <person name="Shao Z."/>
        </authorList>
    </citation>
    <scope>NUCLEOTIDE SEQUENCE [LARGE SCALE GENOMIC DNA]</scope>
    <source>
        <strain evidence="3 4">22II1-22F38</strain>
    </source>
</reference>
<accession>A0A059E032</accession>
<evidence type="ECO:0008006" key="5">
    <source>
        <dbReference type="Google" id="ProtNLM"/>
    </source>
</evidence>
<dbReference type="PATRIC" id="fig|1280948.3.peg.2558"/>
<keyword evidence="1" id="KW-0175">Coiled coil</keyword>
<dbReference type="Proteomes" id="UP000024547">
    <property type="component" value="Unassembled WGS sequence"/>
</dbReference>
<name>A0A059E032_9PROT</name>
<feature type="coiled-coil region" evidence="1">
    <location>
        <begin position="43"/>
        <end position="77"/>
    </location>
</feature>
<dbReference type="NCBIfam" id="TIGR02780">
    <property type="entry name" value="TrbJ_Ti"/>
    <property type="match status" value="1"/>
</dbReference>
<protein>
    <recommendedName>
        <fullName evidence="5">P-type conjugative transfer protein TrbJ</fullName>
    </recommendedName>
</protein>
<dbReference type="eggNOG" id="COG5314">
    <property type="taxonomic scope" value="Bacteria"/>
</dbReference>
<dbReference type="STRING" id="1280948.HY36_07315"/>
<proteinExistence type="predicted"/>
<dbReference type="EMBL" id="AWFH01000034">
    <property type="protein sequence ID" value="KCZ59934.1"/>
    <property type="molecule type" value="Genomic_DNA"/>
</dbReference>
<dbReference type="NCBIfam" id="NF010448">
    <property type="entry name" value="PRK13874.1"/>
    <property type="match status" value="1"/>
</dbReference>
<evidence type="ECO:0000256" key="2">
    <source>
        <dbReference type="SAM" id="SignalP"/>
    </source>
</evidence>
<gene>
    <name evidence="3" type="ORF">HY36_07315</name>
</gene>
<dbReference type="RefSeq" id="WP_035553318.1">
    <property type="nucleotide sequence ID" value="NZ_AWFH01000034.1"/>
</dbReference>
<sequence length="241" mass="27145">MRRRMIALLLGSVSTFGLAAPSAHALLGVGDIVIDPTNLVQNILTATHTLEQINNQIQQLQHEAQMLVNQAEDLKRLDYASIEHLKRLLERIDTLMREAGEVTYEVEQSERQYREAFPDSYEDLTNEEIVTEAADQWRISRDAFRASIQVQSGIVTSIADARETLTDLVDESQAATGNLSVAQAGNQLVALSVEQQMQMQQLMAAQYRMVALEESRRAAIEEQARIRHKRFVGDGFAYTRD</sequence>
<evidence type="ECO:0000313" key="3">
    <source>
        <dbReference type="EMBL" id="KCZ59934.1"/>
    </source>
</evidence>
<evidence type="ECO:0000313" key="4">
    <source>
        <dbReference type="Proteomes" id="UP000024547"/>
    </source>
</evidence>
<feature type="chain" id="PRO_5001576841" description="P-type conjugative transfer protein TrbJ" evidence="2">
    <location>
        <begin position="20"/>
        <end position="241"/>
    </location>
</feature>
<keyword evidence="2" id="KW-0732">Signal</keyword>
<comment type="caution">
    <text evidence="3">The sequence shown here is derived from an EMBL/GenBank/DDBJ whole genome shotgun (WGS) entry which is preliminary data.</text>
</comment>
<dbReference type="OrthoDB" id="9807335at2"/>
<feature type="signal peptide" evidence="2">
    <location>
        <begin position="1"/>
        <end position="19"/>
    </location>
</feature>
<evidence type="ECO:0000256" key="1">
    <source>
        <dbReference type="SAM" id="Coils"/>
    </source>
</evidence>
<dbReference type="InterPro" id="IPR014147">
    <property type="entry name" value="T4SS_TrbJ"/>
</dbReference>
<organism evidence="3 4">
    <name type="scientific">Hyphomonas atlantica</name>
    <dbReference type="NCBI Taxonomy" id="1280948"/>
    <lineage>
        <taxon>Bacteria</taxon>
        <taxon>Pseudomonadati</taxon>
        <taxon>Pseudomonadota</taxon>
        <taxon>Alphaproteobacteria</taxon>
        <taxon>Hyphomonadales</taxon>
        <taxon>Hyphomonadaceae</taxon>
        <taxon>Hyphomonas</taxon>
    </lineage>
</organism>